<comment type="caution">
    <text evidence="10">The sequence shown here is derived from an EMBL/GenBank/DDBJ whole genome shotgun (WGS) entry which is preliminary data.</text>
</comment>
<dbReference type="PROSITE" id="PS51801">
    <property type="entry name" value="ZF_CCHC_NOA"/>
    <property type="match status" value="1"/>
</dbReference>
<proteinExistence type="predicted"/>
<dbReference type="Gene3D" id="1.20.5.990">
    <property type="entry name" value="Nemo cc2-lz domain - 1d5 darpin complex"/>
    <property type="match status" value="1"/>
</dbReference>
<keyword evidence="6 8" id="KW-0175">Coiled coil</keyword>
<reference evidence="10 11" key="1">
    <citation type="journal article" date="2018" name="Nat. Ecol. Evol.">
        <title>Shark genomes provide insights into elasmobranch evolution and the origin of vertebrates.</title>
        <authorList>
            <person name="Hara Y"/>
            <person name="Yamaguchi K"/>
            <person name="Onimaru K"/>
            <person name="Kadota M"/>
            <person name="Koyanagi M"/>
            <person name="Keeley SD"/>
            <person name="Tatsumi K"/>
            <person name="Tanaka K"/>
            <person name="Motone F"/>
            <person name="Kageyama Y"/>
            <person name="Nozu R"/>
            <person name="Adachi N"/>
            <person name="Nishimura O"/>
            <person name="Nakagawa R"/>
            <person name="Tanegashima C"/>
            <person name="Kiyatake I"/>
            <person name="Matsumoto R"/>
            <person name="Murakumo K"/>
            <person name="Nishida K"/>
            <person name="Terakita A"/>
            <person name="Kuratani S"/>
            <person name="Sato K"/>
            <person name="Hyodo S Kuraku.S."/>
        </authorList>
    </citation>
    <scope>NUCLEOTIDE SEQUENCE [LARGE SCALE GENOMIC DNA]</scope>
</reference>
<evidence type="ECO:0000313" key="10">
    <source>
        <dbReference type="EMBL" id="GCB77580.1"/>
    </source>
</evidence>
<dbReference type="OrthoDB" id="6066489at2759"/>
<dbReference type="InterPro" id="IPR022008">
    <property type="entry name" value="EABR"/>
</dbReference>
<feature type="coiled-coil region" evidence="8">
    <location>
        <begin position="207"/>
        <end position="283"/>
    </location>
</feature>
<protein>
    <recommendedName>
        <fullName evidence="9">CCHC NOA-type domain-containing protein</fullName>
    </recommendedName>
</protein>
<gene>
    <name evidence="10" type="ORF">scyTo_0020007</name>
</gene>
<evidence type="ECO:0000256" key="5">
    <source>
        <dbReference type="ARBA" id="ARBA00022833"/>
    </source>
</evidence>
<dbReference type="InterPro" id="IPR034735">
    <property type="entry name" value="NEMO_ZF"/>
</dbReference>
<dbReference type="Pfam" id="PF12180">
    <property type="entry name" value="EABR"/>
    <property type="match status" value="1"/>
</dbReference>
<dbReference type="GO" id="GO:0005737">
    <property type="term" value="C:cytoplasm"/>
    <property type="evidence" value="ECO:0007669"/>
    <property type="project" value="UniProtKB-SubCell"/>
</dbReference>
<dbReference type="GO" id="GO:0006357">
    <property type="term" value="P:regulation of transcription by RNA polymerase II"/>
    <property type="evidence" value="ECO:0007669"/>
    <property type="project" value="TreeGrafter"/>
</dbReference>
<evidence type="ECO:0000256" key="7">
    <source>
        <dbReference type="PROSITE-ProRule" id="PRU01142"/>
    </source>
</evidence>
<evidence type="ECO:0000256" key="2">
    <source>
        <dbReference type="ARBA" id="ARBA00022490"/>
    </source>
</evidence>
<evidence type="ECO:0000256" key="3">
    <source>
        <dbReference type="ARBA" id="ARBA00022723"/>
    </source>
</evidence>
<name>A0A401PWS6_SCYTO</name>
<dbReference type="OMA" id="PTERSNQ"/>
<sequence>DLQAVELRLKEKEREVEQIVGSPQHEKDGEIARLRHALQEKDRFHATRELWCRSLAGETEKLQQRLASTADMCQQLSRQLEEQRAKNGHGVEKELCATKQNVKLHQADSPETNLYKLQEENRTLKQKVVYVEDLNTKWQKYDVSREEYVKNLHQQLKDLKSRVDRLTGLGPSQANENVLRQEILRLNRLLEEKMKDCSRLANYRDGRGKERATIQQLRDDLQVAQEAASAARERMQMLEQQVLVYKDDFQSEREDRERAQSRIQELEEDLARLRLQLPRKQEHRESAALHHDRVSPYYMETDIPAPLLGNGTDPLVEVSRPLLPSGSPGVEIRQQGLLQCPKCMRLFNDEVSDECLRHISECCQ</sequence>
<evidence type="ECO:0000256" key="4">
    <source>
        <dbReference type="ARBA" id="ARBA00022771"/>
    </source>
</evidence>
<evidence type="ECO:0000256" key="6">
    <source>
        <dbReference type="ARBA" id="ARBA00023054"/>
    </source>
</evidence>
<keyword evidence="3" id="KW-0479">Metal-binding</keyword>
<dbReference type="GO" id="GO:0008270">
    <property type="term" value="F:zinc ion binding"/>
    <property type="evidence" value="ECO:0007669"/>
    <property type="project" value="UniProtKB-KW"/>
</dbReference>
<feature type="non-terminal residue" evidence="10">
    <location>
        <position position="1"/>
    </location>
</feature>
<evidence type="ECO:0000256" key="1">
    <source>
        <dbReference type="ARBA" id="ARBA00004496"/>
    </source>
</evidence>
<organism evidence="10 11">
    <name type="scientific">Scyliorhinus torazame</name>
    <name type="common">Cloudy catshark</name>
    <name type="synonym">Catulus torazame</name>
    <dbReference type="NCBI Taxonomy" id="75743"/>
    <lineage>
        <taxon>Eukaryota</taxon>
        <taxon>Metazoa</taxon>
        <taxon>Chordata</taxon>
        <taxon>Craniata</taxon>
        <taxon>Vertebrata</taxon>
        <taxon>Chondrichthyes</taxon>
        <taxon>Elasmobranchii</taxon>
        <taxon>Galeomorphii</taxon>
        <taxon>Galeoidea</taxon>
        <taxon>Carcharhiniformes</taxon>
        <taxon>Scyliorhinidae</taxon>
        <taxon>Scyliorhinus</taxon>
    </lineage>
</organism>
<dbReference type="GO" id="GO:0034138">
    <property type="term" value="P:toll-like receptor 3 signaling pathway"/>
    <property type="evidence" value="ECO:0007669"/>
    <property type="project" value="TreeGrafter"/>
</dbReference>
<keyword evidence="2" id="KW-0963">Cytoplasm</keyword>
<keyword evidence="11" id="KW-1185">Reference proteome</keyword>
<dbReference type="Proteomes" id="UP000288216">
    <property type="component" value="Unassembled WGS sequence"/>
</dbReference>
<dbReference type="EMBL" id="BFAA01015543">
    <property type="protein sequence ID" value="GCB77580.1"/>
    <property type="molecule type" value="Genomic_DNA"/>
</dbReference>
<feature type="domain" description="CCHC NOA-type" evidence="9">
    <location>
        <begin position="332"/>
        <end position="364"/>
    </location>
</feature>
<dbReference type="GO" id="GO:0070530">
    <property type="term" value="F:K63-linked polyubiquitin modification-dependent protein binding"/>
    <property type="evidence" value="ECO:0007669"/>
    <property type="project" value="InterPro"/>
</dbReference>
<keyword evidence="5" id="KW-0862">Zinc</keyword>
<dbReference type="GO" id="GO:0071222">
    <property type="term" value="P:cellular response to lipopolysaccharide"/>
    <property type="evidence" value="ECO:0007669"/>
    <property type="project" value="TreeGrafter"/>
</dbReference>
<evidence type="ECO:0000256" key="8">
    <source>
        <dbReference type="SAM" id="Coils"/>
    </source>
</evidence>
<accession>A0A401PWS6</accession>
<evidence type="ECO:0000259" key="9">
    <source>
        <dbReference type="PROSITE" id="PS51801"/>
    </source>
</evidence>
<comment type="subcellular location">
    <subcellularLocation>
        <location evidence="1">Cytoplasm</location>
    </subcellularLocation>
</comment>
<dbReference type="AlphaFoldDB" id="A0A401PWS6"/>
<dbReference type="GO" id="GO:0034134">
    <property type="term" value="P:toll-like receptor 2 signaling pathway"/>
    <property type="evidence" value="ECO:0007669"/>
    <property type="project" value="TreeGrafter"/>
</dbReference>
<dbReference type="GO" id="GO:0043123">
    <property type="term" value="P:positive regulation of canonical NF-kappaB signal transduction"/>
    <property type="evidence" value="ECO:0007669"/>
    <property type="project" value="TreeGrafter"/>
</dbReference>
<dbReference type="PANTHER" id="PTHR31882">
    <property type="entry name" value="TNFAIP3-INTERACTING PROTEIN COILED COIL FAMILY MEMBER"/>
    <property type="match status" value="1"/>
</dbReference>
<dbReference type="PANTHER" id="PTHR31882:SF6">
    <property type="entry name" value="TNFAIP3-INTERACTING PROTEIN 2"/>
    <property type="match status" value="1"/>
</dbReference>
<feature type="coiled-coil region" evidence="8">
    <location>
        <begin position="59"/>
        <end position="86"/>
    </location>
</feature>
<evidence type="ECO:0000313" key="11">
    <source>
        <dbReference type="Proteomes" id="UP000288216"/>
    </source>
</evidence>
<keyword evidence="4 7" id="KW-0863">Zinc-finger</keyword>